<dbReference type="EMBL" id="JH594606">
    <property type="protein sequence ID" value="EHQ02407.1"/>
    <property type="molecule type" value="Genomic_DNA"/>
</dbReference>
<gene>
    <name evidence="1" type="ORF">Gilli_1764</name>
</gene>
<dbReference type="HOGENOM" id="CLU_201768_0_0_10"/>
<sequence length="72" mass="7967">MTKKGGIDRSEKQHKWNGSYTITKTPRYVILNAVKNPAYSLGESCLKGHKSFTTHTIAPAVGILPRPKARSE</sequence>
<name>H2C040_GILLR</name>
<protein>
    <submittedName>
        <fullName evidence="1">Uncharacterized protein</fullName>
    </submittedName>
</protein>
<keyword evidence="2" id="KW-1185">Reference proteome</keyword>
<accession>H2C040</accession>
<dbReference type="STRING" id="865937.Gilli_1764"/>
<dbReference type="RefSeq" id="WP_006988717.1">
    <property type="nucleotide sequence ID" value="NZ_JH594606.1"/>
</dbReference>
<proteinExistence type="predicted"/>
<reference evidence="2" key="1">
    <citation type="journal article" date="2012" name="Stand. Genomic Sci.">
        <title>Genome sequence of the Antarctic rhodopsins-containing flavobacterium Gillisia limnaea type strain (R-8282(T)).</title>
        <authorList>
            <person name="Riedel T."/>
            <person name="Held B."/>
            <person name="Nolan M."/>
            <person name="Lucas S."/>
            <person name="Lapidus A."/>
            <person name="Tice H."/>
            <person name="Del Rio T.G."/>
            <person name="Cheng J.F."/>
            <person name="Han C."/>
            <person name="Tapia R."/>
            <person name="Goodwin L.A."/>
            <person name="Pitluck S."/>
            <person name="Liolios K."/>
            <person name="Mavromatis K."/>
            <person name="Pagani I."/>
            <person name="Ivanova N."/>
            <person name="Mikhailova N."/>
            <person name="Pati A."/>
            <person name="Chen A."/>
            <person name="Palaniappan K."/>
            <person name="Land M."/>
            <person name="Rohde M."/>
            <person name="Tindall B.J."/>
            <person name="Detter J.C."/>
            <person name="Goker M."/>
            <person name="Bristow J."/>
            <person name="Eisen J.A."/>
            <person name="Markowitz V."/>
            <person name="Hugenholtz P."/>
            <person name="Kyrpides N.C."/>
            <person name="Klenk H.P."/>
            <person name="Woyke T."/>
        </authorList>
    </citation>
    <scope>NUCLEOTIDE SEQUENCE [LARGE SCALE GENOMIC DNA]</scope>
    <source>
        <strain evidence="2">DSM 15749 / LMG 21470 / R-8282</strain>
    </source>
</reference>
<dbReference type="Proteomes" id="UP000003844">
    <property type="component" value="Unassembled WGS sequence"/>
</dbReference>
<dbReference type="AlphaFoldDB" id="H2C040"/>
<evidence type="ECO:0000313" key="1">
    <source>
        <dbReference type="EMBL" id="EHQ02407.1"/>
    </source>
</evidence>
<organism evidence="1 2">
    <name type="scientific">Gillisia limnaea (strain DSM 15749 / LMG 21470 / R-8282)</name>
    <dbReference type="NCBI Taxonomy" id="865937"/>
    <lineage>
        <taxon>Bacteria</taxon>
        <taxon>Pseudomonadati</taxon>
        <taxon>Bacteroidota</taxon>
        <taxon>Flavobacteriia</taxon>
        <taxon>Flavobacteriales</taxon>
        <taxon>Flavobacteriaceae</taxon>
        <taxon>Gillisia</taxon>
    </lineage>
</organism>
<evidence type="ECO:0000313" key="2">
    <source>
        <dbReference type="Proteomes" id="UP000003844"/>
    </source>
</evidence>